<sequence length="182" mass="18375">MRIGLIGTGRIGTFHAEVLSRHPAVDSLLVADADPERAAVAATRTGASAVPVDAMFTGGGRDLPDALVICSATAAHASLIARAARAGLPAFCEKPIALDLPGTLGALAEVEAAGSILQLGFMRRFDAGYGEARAAVRDGRLGRLHTVRAVTSDPAPPPADYLPLSGGSTGTAWSTTSTSCGG</sequence>
<dbReference type="InterPro" id="IPR000683">
    <property type="entry name" value="Gfo/Idh/MocA-like_OxRdtase_N"/>
</dbReference>
<reference evidence="4 5" key="1">
    <citation type="submission" date="2020-05" db="EMBL/GenBank/DDBJ databases">
        <title>Whole genome shotgun sequence of Streptomyces microflavus NBRC 13062.</title>
        <authorList>
            <person name="Komaki H."/>
            <person name="Tamura T."/>
        </authorList>
    </citation>
    <scope>NUCLEOTIDE SEQUENCE [LARGE SCALE GENOMIC DNA]</scope>
    <source>
        <strain evidence="4 5">NBRC 13062</strain>
    </source>
</reference>
<dbReference type="InterPro" id="IPR036291">
    <property type="entry name" value="NAD(P)-bd_dom_sf"/>
</dbReference>
<evidence type="ECO:0000313" key="4">
    <source>
        <dbReference type="EMBL" id="GFN08291.1"/>
    </source>
</evidence>
<name>A0A7J0D0L7_STRMI</name>
<protein>
    <recommendedName>
        <fullName evidence="3">Gfo/Idh/MocA-like oxidoreductase N-terminal domain-containing protein</fullName>
    </recommendedName>
</protein>
<dbReference type="Gene3D" id="3.40.50.720">
    <property type="entry name" value="NAD(P)-binding Rossmann-like Domain"/>
    <property type="match status" value="1"/>
</dbReference>
<evidence type="ECO:0000313" key="5">
    <source>
        <dbReference type="Proteomes" id="UP000498740"/>
    </source>
</evidence>
<dbReference type="InterPro" id="IPR050463">
    <property type="entry name" value="Gfo/Idh/MocA_oxidrdct_glycsds"/>
</dbReference>
<proteinExistence type="predicted"/>
<dbReference type="Gene3D" id="3.30.360.10">
    <property type="entry name" value="Dihydrodipicolinate Reductase, domain 2"/>
    <property type="match status" value="1"/>
</dbReference>
<evidence type="ECO:0000259" key="3">
    <source>
        <dbReference type="Pfam" id="PF01408"/>
    </source>
</evidence>
<accession>A0A7J0D0L7</accession>
<evidence type="ECO:0000256" key="2">
    <source>
        <dbReference type="SAM" id="MobiDB-lite"/>
    </source>
</evidence>
<keyword evidence="1" id="KW-0560">Oxidoreductase</keyword>
<dbReference type="AlphaFoldDB" id="A0A7J0D0L7"/>
<feature type="region of interest" description="Disordered" evidence="2">
    <location>
        <begin position="152"/>
        <end position="182"/>
    </location>
</feature>
<gene>
    <name evidence="4" type="ORF">Smic_68470</name>
</gene>
<organism evidence="4 5">
    <name type="scientific">Streptomyces microflavus</name>
    <name type="common">Streptomyces lipmanii</name>
    <dbReference type="NCBI Taxonomy" id="1919"/>
    <lineage>
        <taxon>Bacteria</taxon>
        <taxon>Bacillati</taxon>
        <taxon>Actinomycetota</taxon>
        <taxon>Actinomycetes</taxon>
        <taxon>Kitasatosporales</taxon>
        <taxon>Streptomycetaceae</taxon>
        <taxon>Streptomyces</taxon>
    </lineage>
</organism>
<dbReference type="SUPFAM" id="SSF51735">
    <property type="entry name" value="NAD(P)-binding Rossmann-fold domains"/>
    <property type="match status" value="1"/>
</dbReference>
<dbReference type="EMBL" id="BLWD01000001">
    <property type="protein sequence ID" value="GFN08291.1"/>
    <property type="molecule type" value="Genomic_DNA"/>
</dbReference>
<dbReference type="Proteomes" id="UP000498740">
    <property type="component" value="Unassembled WGS sequence"/>
</dbReference>
<dbReference type="PANTHER" id="PTHR43818">
    <property type="entry name" value="BCDNA.GH03377"/>
    <property type="match status" value="1"/>
</dbReference>
<dbReference type="GO" id="GO:0000166">
    <property type="term" value="F:nucleotide binding"/>
    <property type="evidence" value="ECO:0007669"/>
    <property type="project" value="InterPro"/>
</dbReference>
<feature type="compositionally biased region" description="Low complexity" evidence="2">
    <location>
        <begin position="161"/>
        <end position="182"/>
    </location>
</feature>
<feature type="domain" description="Gfo/Idh/MocA-like oxidoreductase N-terminal" evidence="3">
    <location>
        <begin position="1"/>
        <end position="121"/>
    </location>
</feature>
<comment type="caution">
    <text evidence="4">The sequence shown here is derived from an EMBL/GenBank/DDBJ whole genome shotgun (WGS) entry which is preliminary data.</text>
</comment>
<evidence type="ECO:0000256" key="1">
    <source>
        <dbReference type="ARBA" id="ARBA00023002"/>
    </source>
</evidence>
<dbReference type="Pfam" id="PF01408">
    <property type="entry name" value="GFO_IDH_MocA"/>
    <property type="match status" value="1"/>
</dbReference>
<dbReference type="PANTHER" id="PTHR43818:SF11">
    <property type="entry name" value="BCDNA.GH03377"/>
    <property type="match status" value="1"/>
</dbReference>
<dbReference type="GO" id="GO:0016491">
    <property type="term" value="F:oxidoreductase activity"/>
    <property type="evidence" value="ECO:0007669"/>
    <property type="project" value="UniProtKB-KW"/>
</dbReference>